<dbReference type="Proteomes" id="UP000185494">
    <property type="component" value="Chromosome 2"/>
</dbReference>
<feature type="domain" description="Fe/B12 periplasmic-binding" evidence="1">
    <location>
        <begin position="29"/>
        <end position="284"/>
    </location>
</feature>
<evidence type="ECO:0000313" key="2">
    <source>
        <dbReference type="EMBL" id="APT59670.1"/>
    </source>
</evidence>
<sequence>MIARRQLLAASMALAASAPRTGRAAPFRRVVSVGGAMTETVYALGAGDALVAVDSTSLYPPAATSLPQIGYMRAVPPEGIVSLMPDLVLLSSDAGPPQAVDVLRAAGLRLAVIPDGAAGVEAVSRKIAAIGEALELGAAAAALSDAVAADWRLLDAPVAALPSRPGVLFVLSLDRGVPLVSGRGSHADALIAAAGGRNLLRDFAGYRPLSPEAAAGLQPDAVVMMEHSLRSAGGPEAVAVLPGLALTPAGAARRILSIGSTDLAFGPRAAQARRKLAVQLHPERDWPELPARAWARE</sequence>
<dbReference type="PANTHER" id="PTHR30535:SF4">
    <property type="entry name" value="HEMIN-BINDING PERIPLASMIC PROTEIN HMUT"/>
    <property type="match status" value="1"/>
</dbReference>
<protein>
    <recommendedName>
        <fullName evidence="1">Fe/B12 periplasmic-binding domain-containing protein</fullName>
    </recommendedName>
</protein>
<dbReference type="InterPro" id="IPR050902">
    <property type="entry name" value="ABC_Transporter_SBP"/>
</dbReference>
<organism evidence="2 3">
    <name type="scientific">Roseomonas gilardii</name>
    <dbReference type="NCBI Taxonomy" id="257708"/>
    <lineage>
        <taxon>Bacteria</taxon>
        <taxon>Pseudomonadati</taxon>
        <taxon>Pseudomonadota</taxon>
        <taxon>Alphaproteobacteria</taxon>
        <taxon>Acetobacterales</taxon>
        <taxon>Roseomonadaceae</taxon>
        <taxon>Roseomonas</taxon>
    </lineage>
</organism>
<dbReference type="PANTHER" id="PTHR30535">
    <property type="entry name" value="VITAMIN B12-BINDING PROTEIN"/>
    <property type="match status" value="1"/>
</dbReference>
<dbReference type="KEGG" id="rgi:RGI145_20295"/>
<dbReference type="AlphaFoldDB" id="A0A1L7ALP0"/>
<evidence type="ECO:0000313" key="3">
    <source>
        <dbReference type="Proteomes" id="UP000185494"/>
    </source>
</evidence>
<name>A0A1L7ALP0_9PROT</name>
<dbReference type="STRING" id="257708.RGI145_20295"/>
<dbReference type="Pfam" id="PF01497">
    <property type="entry name" value="Peripla_BP_2"/>
    <property type="match status" value="1"/>
</dbReference>
<dbReference type="eggNOG" id="COG4558">
    <property type="taxonomic scope" value="Bacteria"/>
</dbReference>
<reference evidence="2 3" key="1">
    <citation type="submission" date="2016-05" db="EMBL/GenBank/DDBJ databases">
        <title>Complete Genome and Methylome Analysis of Psychrotrophic Bacterial Isolates from Antarctic Lake Untersee.</title>
        <authorList>
            <person name="Fomenkov A."/>
            <person name="Akimov V.N."/>
            <person name="Vasilyeva L.V."/>
            <person name="Andersen D."/>
            <person name="Vincze T."/>
            <person name="Roberts R.J."/>
        </authorList>
    </citation>
    <scope>NUCLEOTIDE SEQUENCE [LARGE SCALE GENOMIC DNA]</scope>
    <source>
        <strain evidence="2 3">U14-5</strain>
    </source>
</reference>
<evidence type="ECO:0000259" key="1">
    <source>
        <dbReference type="PROSITE" id="PS50983"/>
    </source>
</evidence>
<gene>
    <name evidence="2" type="ORF">RGI145_20295</name>
</gene>
<proteinExistence type="predicted"/>
<dbReference type="PROSITE" id="PS50983">
    <property type="entry name" value="FE_B12_PBP"/>
    <property type="match status" value="1"/>
</dbReference>
<dbReference type="RefSeq" id="WP_075800379.1">
    <property type="nucleotide sequence ID" value="NZ_CP015584.1"/>
</dbReference>
<dbReference type="EMBL" id="CP015584">
    <property type="protein sequence ID" value="APT59670.1"/>
    <property type="molecule type" value="Genomic_DNA"/>
</dbReference>
<accession>A0A1L7ALP0</accession>
<dbReference type="Gene3D" id="3.40.50.1980">
    <property type="entry name" value="Nitrogenase molybdenum iron protein domain"/>
    <property type="match status" value="2"/>
</dbReference>
<dbReference type="SUPFAM" id="SSF53807">
    <property type="entry name" value="Helical backbone' metal receptor"/>
    <property type="match status" value="1"/>
</dbReference>
<dbReference type="InterPro" id="IPR002491">
    <property type="entry name" value="ABC_transptr_periplasmic_BD"/>
</dbReference>